<evidence type="ECO:0000313" key="4">
    <source>
        <dbReference type="Proteomes" id="UP001597304"/>
    </source>
</evidence>
<organism evidence="3 4">
    <name type="scientific">Ottowia flava</name>
    <dbReference type="NCBI Taxonomy" id="2675430"/>
    <lineage>
        <taxon>Bacteria</taxon>
        <taxon>Pseudomonadati</taxon>
        <taxon>Pseudomonadota</taxon>
        <taxon>Betaproteobacteria</taxon>
        <taxon>Burkholderiales</taxon>
        <taxon>Comamonadaceae</taxon>
        <taxon>Ottowia</taxon>
    </lineage>
</organism>
<keyword evidence="4" id="KW-1185">Reference proteome</keyword>
<keyword evidence="2" id="KW-0812">Transmembrane</keyword>
<dbReference type="RefSeq" id="WP_370512927.1">
    <property type="nucleotide sequence ID" value="NZ_JBHUEJ010000036.1"/>
</dbReference>
<protein>
    <submittedName>
        <fullName evidence="3">DUF502 domain-containing protein</fullName>
    </submittedName>
</protein>
<dbReference type="Pfam" id="PF04367">
    <property type="entry name" value="DUF502"/>
    <property type="match status" value="1"/>
</dbReference>
<dbReference type="Proteomes" id="UP001597304">
    <property type="component" value="Unassembled WGS sequence"/>
</dbReference>
<dbReference type="PANTHER" id="PTHR31876:SF26">
    <property type="entry name" value="PROTEIN LIKE COV 2"/>
    <property type="match status" value="1"/>
</dbReference>
<dbReference type="PANTHER" id="PTHR31876">
    <property type="entry name" value="COV-LIKE PROTEIN 1"/>
    <property type="match status" value="1"/>
</dbReference>
<sequence length="253" mass="27284">MSRLRQYFITGLLVWLPMGVTVWVLLWLLGILDSIFLGVLAAAEAMIPGFEAVADQLRHVPGLGVLLVAVVILATGLFVANMFGQWWLRQWDRLMVRIPVVRSIYSSVKQVSDTLFSGSGQAFSKALLIQYPRQGAWTIAFLTGRPGGEVARLLDGDYVSVYVPTTPNPTSGFFLMVPRADVVELKMSVDEALKYVISMGVVVPPLRDPRPGTPAPVPQVPGVTGPLPTQGDTAAEAAALHALADPVGARPEL</sequence>
<gene>
    <name evidence="3" type="ORF">ACFSF0_15360</name>
</gene>
<keyword evidence="2" id="KW-1133">Transmembrane helix</keyword>
<comment type="caution">
    <text evidence="3">The sequence shown here is derived from an EMBL/GenBank/DDBJ whole genome shotgun (WGS) entry which is preliminary data.</text>
</comment>
<dbReference type="EMBL" id="JBHUEJ010000036">
    <property type="protein sequence ID" value="MFD1711988.1"/>
    <property type="molecule type" value="Genomic_DNA"/>
</dbReference>
<accession>A0ABW4L0A3</accession>
<keyword evidence="2" id="KW-0472">Membrane</keyword>
<evidence type="ECO:0000313" key="3">
    <source>
        <dbReference type="EMBL" id="MFD1711988.1"/>
    </source>
</evidence>
<feature type="transmembrane region" description="Helical" evidence="2">
    <location>
        <begin position="12"/>
        <end position="43"/>
    </location>
</feature>
<evidence type="ECO:0000256" key="1">
    <source>
        <dbReference type="SAM" id="MobiDB-lite"/>
    </source>
</evidence>
<dbReference type="InterPro" id="IPR007462">
    <property type="entry name" value="COV1-like"/>
</dbReference>
<feature type="region of interest" description="Disordered" evidence="1">
    <location>
        <begin position="208"/>
        <end position="231"/>
    </location>
</feature>
<evidence type="ECO:0000256" key="2">
    <source>
        <dbReference type="SAM" id="Phobius"/>
    </source>
</evidence>
<feature type="transmembrane region" description="Helical" evidence="2">
    <location>
        <begin position="63"/>
        <end position="88"/>
    </location>
</feature>
<proteinExistence type="predicted"/>
<reference evidence="4" key="1">
    <citation type="journal article" date="2019" name="Int. J. Syst. Evol. Microbiol.">
        <title>The Global Catalogue of Microorganisms (GCM) 10K type strain sequencing project: providing services to taxonomists for standard genome sequencing and annotation.</title>
        <authorList>
            <consortium name="The Broad Institute Genomics Platform"/>
            <consortium name="The Broad Institute Genome Sequencing Center for Infectious Disease"/>
            <person name="Wu L."/>
            <person name="Ma J."/>
        </authorList>
    </citation>
    <scope>NUCLEOTIDE SEQUENCE [LARGE SCALE GENOMIC DNA]</scope>
    <source>
        <strain evidence="4">LMG 29247</strain>
    </source>
</reference>
<name>A0ABW4L0A3_9BURK</name>